<comment type="caution">
    <text evidence="2">The sequence shown here is derived from an EMBL/GenBank/DDBJ whole genome shotgun (WGS) entry which is preliminary data.</text>
</comment>
<keyword evidence="3" id="KW-1185">Reference proteome</keyword>
<evidence type="ECO:0000256" key="1">
    <source>
        <dbReference type="SAM" id="MobiDB-lite"/>
    </source>
</evidence>
<evidence type="ECO:0000313" key="3">
    <source>
        <dbReference type="Proteomes" id="UP000784294"/>
    </source>
</evidence>
<sequence>MVHGLTVRFAEAAVTCANGHYNWFINTCQTQLPQPDNSCEVTPPHCTTLTVNSSFGQQGSANGPKNKQARSVAVRYLGPELHLCKYPLGPGPRLGPVEPTGRLNKTPS</sequence>
<proteinExistence type="predicted"/>
<organism evidence="2 3">
    <name type="scientific">Protopolystoma xenopodis</name>
    <dbReference type="NCBI Taxonomy" id="117903"/>
    <lineage>
        <taxon>Eukaryota</taxon>
        <taxon>Metazoa</taxon>
        <taxon>Spiralia</taxon>
        <taxon>Lophotrochozoa</taxon>
        <taxon>Platyhelminthes</taxon>
        <taxon>Monogenea</taxon>
        <taxon>Polyopisthocotylea</taxon>
        <taxon>Polystomatidea</taxon>
        <taxon>Polystomatidae</taxon>
        <taxon>Protopolystoma</taxon>
    </lineage>
</organism>
<feature type="region of interest" description="Disordered" evidence="1">
    <location>
        <begin position="88"/>
        <end position="108"/>
    </location>
</feature>
<accession>A0A3S5BEQ0</accession>
<dbReference type="AlphaFoldDB" id="A0A3S5BEQ0"/>
<gene>
    <name evidence="2" type="ORF">PXEA_LOCUS35976</name>
</gene>
<dbReference type="Proteomes" id="UP000784294">
    <property type="component" value="Unassembled WGS sequence"/>
</dbReference>
<protein>
    <submittedName>
        <fullName evidence="2">Uncharacterized protein</fullName>
    </submittedName>
</protein>
<evidence type="ECO:0000313" key="2">
    <source>
        <dbReference type="EMBL" id="VEL42536.1"/>
    </source>
</evidence>
<reference evidence="2" key="1">
    <citation type="submission" date="2018-11" db="EMBL/GenBank/DDBJ databases">
        <authorList>
            <consortium name="Pathogen Informatics"/>
        </authorList>
    </citation>
    <scope>NUCLEOTIDE SEQUENCE</scope>
</reference>
<name>A0A3S5BEQ0_9PLAT</name>
<dbReference type="EMBL" id="CAAALY010274980">
    <property type="protein sequence ID" value="VEL42536.1"/>
    <property type="molecule type" value="Genomic_DNA"/>
</dbReference>